<dbReference type="PROSITE" id="PS50113">
    <property type="entry name" value="PAC"/>
    <property type="match status" value="1"/>
</dbReference>
<dbReference type="NCBIfam" id="TIGR00229">
    <property type="entry name" value="sensory_box"/>
    <property type="match status" value="2"/>
</dbReference>
<dbReference type="SMART" id="SM00086">
    <property type="entry name" value="PAC"/>
    <property type="match status" value="2"/>
</dbReference>
<dbReference type="InterPro" id="IPR000014">
    <property type="entry name" value="PAS"/>
</dbReference>
<sequence>EFLNMVHPDYQKIVIEQANKKQKGLKDVLYQYILKIIKKTGEVVWVENYSKTITYRNRPADLVTLINITDKKKAEEQLKESEEKYKNMINNLDLGFYQLAWDGSILNINPAFRKIMGYDESVDLNEMNSLDFWKTTEDREKFAREMLEGNFVENYIVQGKNRYNQDVALEVHAHLIRDNEEKPIRIEGTVSDITEKFKLEQKL</sequence>
<comment type="caution">
    <text evidence="3">The sequence shown here is derived from an EMBL/GenBank/DDBJ whole genome shotgun (WGS) entry which is preliminary data.</text>
</comment>
<reference evidence="3" key="1">
    <citation type="journal article" date="2014" name="Front. Microbiol.">
        <title>High frequency of phylogenetically diverse reductive dehalogenase-homologous genes in deep subseafloor sedimentary metagenomes.</title>
        <authorList>
            <person name="Kawai M."/>
            <person name="Futagami T."/>
            <person name="Toyoda A."/>
            <person name="Takaki Y."/>
            <person name="Nishi S."/>
            <person name="Hori S."/>
            <person name="Arai W."/>
            <person name="Tsubouchi T."/>
            <person name="Morono Y."/>
            <person name="Uchiyama I."/>
            <person name="Ito T."/>
            <person name="Fujiyama A."/>
            <person name="Inagaki F."/>
            <person name="Takami H."/>
        </authorList>
    </citation>
    <scope>NUCLEOTIDE SEQUENCE</scope>
    <source>
        <strain evidence="3">Expedition CK06-06</strain>
    </source>
</reference>
<organism evidence="3">
    <name type="scientific">marine sediment metagenome</name>
    <dbReference type="NCBI Taxonomy" id="412755"/>
    <lineage>
        <taxon>unclassified sequences</taxon>
        <taxon>metagenomes</taxon>
        <taxon>ecological metagenomes</taxon>
    </lineage>
</organism>
<dbReference type="CDD" id="cd00130">
    <property type="entry name" value="PAS"/>
    <property type="match status" value="1"/>
</dbReference>
<dbReference type="SUPFAM" id="SSF55785">
    <property type="entry name" value="PYP-like sensor domain (PAS domain)"/>
    <property type="match status" value="2"/>
</dbReference>
<dbReference type="EMBL" id="BART01013895">
    <property type="protein sequence ID" value="GAG82430.1"/>
    <property type="molecule type" value="Genomic_DNA"/>
</dbReference>
<evidence type="ECO:0008006" key="4">
    <source>
        <dbReference type="Google" id="ProtNLM"/>
    </source>
</evidence>
<dbReference type="InterPro" id="IPR000700">
    <property type="entry name" value="PAS-assoc_C"/>
</dbReference>
<protein>
    <recommendedName>
        <fullName evidence="4">PAS domain-containing protein</fullName>
    </recommendedName>
</protein>
<dbReference type="GO" id="GO:0006355">
    <property type="term" value="P:regulation of DNA-templated transcription"/>
    <property type="evidence" value="ECO:0007669"/>
    <property type="project" value="InterPro"/>
</dbReference>
<feature type="non-terminal residue" evidence="3">
    <location>
        <position position="1"/>
    </location>
</feature>
<proteinExistence type="predicted"/>
<name>X1AIG0_9ZZZZ</name>
<gene>
    <name evidence="3" type="ORF">S01H4_28119</name>
</gene>
<evidence type="ECO:0000259" key="2">
    <source>
        <dbReference type="PROSITE" id="PS50113"/>
    </source>
</evidence>
<dbReference type="InterPro" id="IPR001610">
    <property type="entry name" value="PAC"/>
</dbReference>
<evidence type="ECO:0000313" key="3">
    <source>
        <dbReference type="EMBL" id="GAG82430.1"/>
    </source>
</evidence>
<evidence type="ECO:0000259" key="1">
    <source>
        <dbReference type="PROSITE" id="PS50112"/>
    </source>
</evidence>
<feature type="non-terminal residue" evidence="3">
    <location>
        <position position="203"/>
    </location>
</feature>
<dbReference type="InterPro" id="IPR013767">
    <property type="entry name" value="PAS_fold"/>
</dbReference>
<dbReference type="AlphaFoldDB" id="X1AIG0"/>
<accession>X1AIG0</accession>
<dbReference type="PROSITE" id="PS50112">
    <property type="entry name" value="PAS"/>
    <property type="match status" value="1"/>
</dbReference>
<dbReference type="Pfam" id="PF00989">
    <property type="entry name" value="PAS"/>
    <property type="match status" value="1"/>
</dbReference>
<feature type="domain" description="PAS" evidence="1">
    <location>
        <begin position="81"/>
        <end position="121"/>
    </location>
</feature>
<dbReference type="InterPro" id="IPR035965">
    <property type="entry name" value="PAS-like_dom_sf"/>
</dbReference>
<dbReference type="Gene3D" id="3.30.450.20">
    <property type="entry name" value="PAS domain"/>
    <property type="match status" value="2"/>
</dbReference>
<feature type="domain" description="PAC" evidence="2">
    <location>
        <begin position="150"/>
        <end position="203"/>
    </location>
</feature>